<sequence length="414" mass="47267">MGGATTTAPPAYRDDPDSVSMHTTPDDYTYDDAPEITGLPPSYSDSEGGSASAARPFITHIPPPSSRRDHNEVVEISGGKIKVCETQTIMDARYDKDPEYLEEGIRSFARQAPIPLIYIMGTHWETVRRGEKKEKKQITDFRIVINMQRYLRNNFDENDTTWMALNTVENGEKTHRGSFMKGRAPGFKQNIEIGVNKPTLTEWCHRYCASSSMLRIFRLQRIVTGFDEVFVKNRLEGLIRSTNYRGKINISFPVEDRNVDIYTTNKVNEWRLKTWVRWIFYLSFFWIFSWPYLYFATKRYSVIQAEWPFSQTDATGNKRYVTVSEEQWFEKWHVGIRRLALDRYQGEASEGQMEGVMARPNDPPMPGTISTGHAGVDNAVGFLTQGIQVASALSRGDNLSRGVAALNGGWGYDN</sequence>
<keyword evidence="2" id="KW-0812">Transmembrane</keyword>
<dbReference type="AlphaFoldDB" id="A0A6A5WZ52"/>
<feature type="transmembrane region" description="Helical" evidence="2">
    <location>
        <begin position="275"/>
        <end position="295"/>
    </location>
</feature>
<accession>A0A6A5WZ52</accession>
<evidence type="ECO:0000256" key="1">
    <source>
        <dbReference type="SAM" id="MobiDB-lite"/>
    </source>
</evidence>
<reference evidence="3" key="1">
    <citation type="journal article" date="2020" name="Stud. Mycol.">
        <title>101 Dothideomycetes genomes: a test case for predicting lifestyles and emergence of pathogens.</title>
        <authorList>
            <person name="Haridas S."/>
            <person name="Albert R."/>
            <person name="Binder M."/>
            <person name="Bloem J."/>
            <person name="Labutti K."/>
            <person name="Salamov A."/>
            <person name="Andreopoulos B."/>
            <person name="Baker S."/>
            <person name="Barry K."/>
            <person name="Bills G."/>
            <person name="Bluhm B."/>
            <person name="Cannon C."/>
            <person name="Castanera R."/>
            <person name="Culley D."/>
            <person name="Daum C."/>
            <person name="Ezra D."/>
            <person name="Gonzalez J."/>
            <person name="Henrissat B."/>
            <person name="Kuo A."/>
            <person name="Liang C."/>
            <person name="Lipzen A."/>
            <person name="Lutzoni F."/>
            <person name="Magnuson J."/>
            <person name="Mondo S."/>
            <person name="Nolan M."/>
            <person name="Ohm R."/>
            <person name="Pangilinan J."/>
            <person name="Park H.-J."/>
            <person name="Ramirez L."/>
            <person name="Alfaro M."/>
            <person name="Sun H."/>
            <person name="Tritt A."/>
            <person name="Yoshinaga Y."/>
            <person name="Zwiers L.-H."/>
            <person name="Turgeon B."/>
            <person name="Goodwin S."/>
            <person name="Spatafora J."/>
            <person name="Crous P."/>
            <person name="Grigoriev I."/>
        </authorList>
    </citation>
    <scope>NUCLEOTIDE SEQUENCE</scope>
    <source>
        <strain evidence="3">CBS 123094</strain>
    </source>
</reference>
<organism evidence="3 4">
    <name type="scientific">Amniculicola lignicola CBS 123094</name>
    <dbReference type="NCBI Taxonomy" id="1392246"/>
    <lineage>
        <taxon>Eukaryota</taxon>
        <taxon>Fungi</taxon>
        <taxon>Dikarya</taxon>
        <taxon>Ascomycota</taxon>
        <taxon>Pezizomycotina</taxon>
        <taxon>Dothideomycetes</taxon>
        <taxon>Pleosporomycetidae</taxon>
        <taxon>Pleosporales</taxon>
        <taxon>Amniculicolaceae</taxon>
        <taxon>Amniculicola</taxon>
    </lineage>
</organism>
<dbReference type="PANTHER" id="PTHR37848">
    <property type="entry name" value="EXPRESSED PROTEIN"/>
    <property type="match status" value="1"/>
</dbReference>
<proteinExistence type="predicted"/>
<dbReference type="EMBL" id="ML977558">
    <property type="protein sequence ID" value="KAF2007123.1"/>
    <property type="molecule type" value="Genomic_DNA"/>
</dbReference>
<keyword evidence="2" id="KW-1133">Transmembrane helix</keyword>
<protein>
    <submittedName>
        <fullName evidence="3">Uncharacterized protein</fullName>
    </submittedName>
</protein>
<evidence type="ECO:0000313" key="3">
    <source>
        <dbReference type="EMBL" id="KAF2007123.1"/>
    </source>
</evidence>
<evidence type="ECO:0000256" key="2">
    <source>
        <dbReference type="SAM" id="Phobius"/>
    </source>
</evidence>
<dbReference type="Proteomes" id="UP000799779">
    <property type="component" value="Unassembled WGS sequence"/>
</dbReference>
<dbReference type="OrthoDB" id="203796at2759"/>
<feature type="region of interest" description="Disordered" evidence="1">
    <location>
        <begin position="1"/>
        <end position="53"/>
    </location>
</feature>
<dbReference type="PANTHER" id="PTHR37848:SF1">
    <property type="entry name" value="SUN DOMAIN-CONTAINING PROTEIN"/>
    <property type="match status" value="1"/>
</dbReference>
<name>A0A6A5WZ52_9PLEO</name>
<evidence type="ECO:0000313" key="4">
    <source>
        <dbReference type="Proteomes" id="UP000799779"/>
    </source>
</evidence>
<keyword evidence="4" id="KW-1185">Reference proteome</keyword>
<keyword evidence="2" id="KW-0472">Membrane</keyword>
<gene>
    <name evidence="3" type="ORF">P154DRAFT_183376</name>
</gene>